<sequence length="108" mass="12592">MSTKYRKQQETGQFPANFLGHYYDVYCLLDQTDVQAFIGTDAYRTHKDRRFPKLDNRDISSNPAFSLSDPDTFGLYERAYERTAALYYHGRPTLKELLARIASNAERL</sequence>
<organism evidence="1 2">
    <name type="scientific">Rhizobium lusitanum</name>
    <dbReference type="NCBI Taxonomy" id="293958"/>
    <lineage>
        <taxon>Bacteria</taxon>
        <taxon>Pseudomonadati</taxon>
        <taxon>Pseudomonadota</taxon>
        <taxon>Alphaproteobacteria</taxon>
        <taxon>Hyphomicrobiales</taxon>
        <taxon>Rhizobiaceae</taxon>
        <taxon>Rhizobium/Agrobacterium group</taxon>
        <taxon>Rhizobium</taxon>
    </lineage>
</organism>
<dbReference type="Proteomes" id="UP000199205">
    <property type="component" value="Unassembled WGS sequence"/>
</dbReference>
<dbReference type="EMBL" id="FMAF01000023">
    <property type="protein sequence ID" value="SCB46662.1"/>
    <property type="molecule type" value="Genomic_DNA"/>
</dbReference>
<name>A0A1C3X332_9HYPH</name>
<evidence type="ECO:0000313" key="1">
    <source>
        <dbReference type="EMBL" id="SCB46662.1"/>
    </source>
</evidence>
<protein>
    <submittedName>
        <fullName evidence="1">Uncharacterized protein</fullName>
    </submittedName>
</protein>
<reference evidence="2" key="1">
    <citation type="submission" date="2016-08" db="EMBL/GenBank/DDBJ databases">
        <authorList>
            <person name="Varghese N."/>
            <person name="Submissions Spin"/>
        </authorList>
    </citation>
    <scope>NUCLEOTIDE SEQUENCE [LARGE SCALE GENOMIC DNA]</scope>
    <source>
        <strain evidence="2">P1-7</strain>
    </source>
</reference>
<dbReference type="RefSeq" id="WP_174157139.1">
    <property type="nucleotide sequence ID" value="NZ_JAAMOT010000023.1"/>
</dbReference>
<dbReference type="AlphaFoldDB" id="A0A1C3X332"/>
<gene>
    <name evidence="1" type="ORF">GA0061101_12374</name>
</gene>
<proteinExistence type="predicted"/>
<evidence type="ECO:0000313" key="2">
    <source>
        <dbReference type="Proteomes" id="UP000199205"/>
    </source>
</evidence>
<accession>A0A1C3X332</accession>